<feature type="domain" description="3-deoxy-D-manno-octulosonic-acid transferase N-terminal" evidence="9">
    <location>
        <begin position="35"/>
        <end position="181"/>
    </location>
</feature>
<keyword evidence="11" id="KW-1185">Reference proteome</keyword>
<evidence type="ECO:0000256" key="1">
    <source>
        <dbReference type="ARBA" id="ARBA00003394"/>
    </source>
</evidence>
<comment type="function">
    <text evidence="1 8">Involved in lipopolysaccharide (LPS) biosynthesis. Catalyzes the transfer of 3-deoxy-D-manno-octulosonate (Kdo) residue(s) from CMP-Kdo to lipid IV(A), the tetraacyldisaccharide-1,4'-bisphosphate precursor of lipid A.</text>
</comment>
<protein>
    <recommendedName>
        <fullName evidence="4 8">3-deoxy-D-manno-octulosonic acid transferase</fullName>
        <shortName evidence="8">Kdo transferase</shortName>
        <ecNumber evidence="3 8">2.4.99.12</ecNumber>
    </recommendedName>
    <alternativeName>
        <fullName evidence="6 8">Lipid IV(A) 3-deoxy-D-manno-octulosonic acid transferase</fullName>
    </alternativeName>
</protein>
<dbReference type="Pfam" id="PF04413">
    <property type="entry name" value="Glycos_transf_N"/>
    <property type="match status" value="1"/>
</dbReference>
<dbReference type="eggNOG" id="COG1519">
    <property type="taxonomic scope" value="Bacteria"/>
</dbReference>
<dbReference type="InterPro" id="IPR007507">
    <property type="entry name" value="Glycos_transf_N"/>
</dbReference>
<name>A0A074J6X1_9RHOB</name>
<keyword evidence="8" id="KW-0448">Lipopolysaccharide biosynthesis</keyword>
<dbReference type="InterPro" id="IPR038107">
    <property type="entry name" value="Glycos_transf_N_sf"/>
</dbReference>
<dbReference type="GO" id="GO:0009244">
    <property type="term" value="P:lipopolysaccharide core region biosynthetic process"/>
    <property type="evidence" value="ECO:0007669"/>
    <property type="project" value="UniProtKB-UniRule"/>
</dbReference>
<dbReference type="OrthoDB" id="9789797at2"/>
<keyword evidence="8" id="KW-1003">Cell membrane</keyword>
<keyword evidence="5 8" id="KW-0808">Transferase</keyword>
<dbReference type="PANTHER" id="PTHR42755">
    <property type="entry name" value="3-DEOXY-MANNO-OCTULOSONATE CYTIDYLYLTRANSFERASE"/>
    <property type="match status" value="1"/>
</dbReference>
<dbReference type="PANTHER" id="PTHR42755:SF1">
    <property type="entry name" value="3-DEOXY-D-MANNO-OCTULOSONIC ACID TRANSFERASE, MITOCHONDRIAL-RELATED"/>
    <property type="match status" value="1"/>
</dbReference>
<dbReference type="Gene3D" id="3.40.50.2000">
    <property type="entry name" value="Glycogen Phosphorylase B"/>
    <property type="match status" value="1"/>
</dbReference>
<dbReference type="RefSeq" id="WP_051697399.1">
    <property type="nucleotide sequence ID" value="NZ_AUNB01000084.1"/>
</dbReference>
<dbReference type="Proteomes" id="UP000027471">
    <property type="component" value="Unassembled WGS sequence"/>
</dbReference>
<evidence type="ECO:0000313" key="10">
    <source>
        <dbReference type="EMBL" id="KEO52309.1"/>
    </source>
</evidence>
<organism evidence="10 11">
    <name type="scientific">Thioclava indica</name>
    <dbReference type="NCBI Taxonomy" id="1353528"/>
    <lineage>
        <taxon>Bacteria</taxon>
        <taxon>Pseudomonadati</taxon>
        <taxon>Pseudomonadota</taxon>
        <taxon>Alphaproteobacteria</taxon>
        <taxon>Rhodobacterales</taxon>
        <taxon>Paracoccaceae</taxon>
        <taxon>Thioclava</taxon>
    </lineage>
</organism>
<dbReference type="STRING" id="1353528.DT23_08465"/>
<evidence type="ECO:0000256" key="3">
    <source>
        <dbReference type="ARBA" id="ARBA00012621"/>
    </source>
</evidence>
<comment type="similarity">
    <text evidence="8">Belongs to the glycosyltransferase group 1 family.</text>
</comment>
<evidence type="ECO:0000313" key="11">
    <source>
        <dbReference type="Proteomes" id="UP000027471"/>
    </source>
</evidence>
<accession>A0A074J6X1</accession>
<dbReference type="EMBL" id="AUNB01000084">
    <property type="protein sequence ID" value="KEO52309.1"/>
    <property type="molecule type" value="Genomic_DNA"/>
</dbReference>
<comment type="subcellular location">
    <subcellularLocation>
        <location evidence="8">Cell membrane</location>
    </subcellularLocation>
</comment>
<dbReference type="InterPro" id="IPR039901">
    <property type="entry name" value="Kdotransferase"/>
</dbReference>
<keyword evidence="8" id="KW-0472">Membrane</keyword>
<evidence type="ECO:0000259" key="9">
    <source>
        <dbReference type="Pfam" id="PF04413"/>
    </source>
</evidence>
<evidence type="ECO:0000256" key="4">
    <source>
        <dbReference type="ARBA" id="ARBA00019077"/>
    </source>
</evidence>
<evidence type="ECO:0000256" key="5">
    <source>
        <dbReference type="ARBA" id="ARBA00022679"/>
    </source>
</evidence>
<dbReference type="GO" id="GO:0009245">
    <property type="term" value="P:lipid A biosynthetic process"/>
    <property type="evidence" value="ECO:0007669"/>
    <property type="project" value="TreeGrafter"/>
</dbReference>
<gene>
    <name evidence="10" type="ORF">DT23_08465</name>
</gene>
<comment type="catalytic activity">
    <reaction evidence="7 8">
        <text>lipid IVA (E. coli) + CMP-3-deoxy-beta-D-manno-octulosonate = alpha-Kdo-(2-&gt;6)-lipid IVA (E. coli) + CMP + H(+)</text>
        <dbReference type="Rhea" id="RHEA:28066"/>
        <dbReference type="ChEBI" id="CHEBI:15378"/>
        <dbReference type="ChEBI" id="CHEBI:58603"/>
        <dbReference type="ChEBI" id="CHEBI:60364"/>
        <dbReference type="ChEBI" id="CHEBI:60377"/>
        <dbReference type="ChEBI" id="CHEBI:85987"/>
        <dbReference type="EC" id="2.4.99.12"/>
    </reaction>
</comment>
<comment type="pathway">
    <text evidence="2 8">Bacterial outer membrane biogenesis; LPS core biosynthesis.</text>
</comment>
<evidence type="ECO:0000256" key="6">
    <source>
        <dbReference type="ARBA" id="ARBA00031445"/>
    </source>
</evidence>
<dbReference type="GO" id="GO:0005886">
    <property type="term" value="C:plasma membrane"/>
    <property type="evidence" value="ECO:0007669"/>
    <property type="project" value="UniProtKB-SubCell"/>
</dbReference>
<evidence type="ECO:0000256" key="2">
    <source>
        <dbReference type="ARBA" id="ARBA00004713"/>
    </source>
</evidence>
<dbReference type="AlphaFoldDB" id="A0A074J6X1"/>
<evidence type="ECO:0000256" key="7">
    <source>
        <dbReference type="ARBA" id="ARBA00049183"/>
    </source>
</evidence>
<dbReference type="UniPathway" id="UPA00958"/>
<comment type="caution">
    <text evidence="10">The sequence shown here is derived from an EMBL/GenBank/DDBJ whole genome shotgun (WGS) entry which is preliminary data.</text>
</comment>
<dbReference type="Gene3D" id="3.40.50.11720">
    <property type="entry name" value="3-Deoxy-D-manno-octulosonic-acid transferase, N-terminal domain"/>
    <property type="match status" value="1"/>
</dbReference>
<dbReference type="GO" id="GO:0043842">
    <property type="term" value="F:Kdo transferase activity"/>
    <property type="evidence" value="ECO:0007669"/>
    <property type="project" value="UniProtKB-EC"/>
</dbReference>
<sequence length="408" mass="43602">MRYTLSSWIKRPLSAMRPTGPRARDAAARERPDGPLLWIWDSTGAKSGAALVARRITARLPNLQIALTTTGNPPDDLVLPPDSLCLPSPEDRPASIKLVLTAWHPEMILILGNSLPAVLITEAARRDIPIALADAQFGTGVGALSGDRMAGLLGRLTRIYLRDSDSRRALERRLPAERIEVSDGALVEPAEPLTCSEVERASMADAIGARPVWLATSVPHEELAAVLDAHSYAMRHAHRLLLLLAPDHDADGAALAKDLSDQGWSVTRRSLEGEPHATTEIFIADDAQEYGLWYRLAPLSYMGGTLSGMAQSPRAPLEAAALGSAVLHGPHLGRERAQYIRLETAHACRGIRTEDDFADALADLIAPDRAAHLAHNAWLVSSGGAGAVETVAGGIAALLEERLTKGGA</sequence>
<dbReference type="EC" id="2.4.99.12" evidence="3 8"/>
<reference evidence="10 11" key="1">
    <citation type="journal article" date="2015" name="Antonie Van Leeuwenhoek">
        <title>Thioclava indica sp. nov., isolated from surface seawater of the Indian Ocean.</title>
        <authorList>
            <person name="Liu Y."/>
            <person name="Lai Q."/>
            <person name="Du J."/>
            <person name="Xu H."/>
            <person name="Jiang L."/>
            <person name="Shao Z."/>
        </authorList>
    </citation>
    <scope>NUCLEOTIDE SEQUENCE [LARGE SCALE GENOMIC DNA]</scope>
    <source>
        <strain evidence="10 11">DT23-4</strain>
    </source>
</reference>
<evidence type="ECO:0000256" key="8">
    <source>
        <dbReference type="RuleBase" id="RU365103"/>
    </source>
</evidence>
<proteinExistence type="inferred from homology"/>